<dbReference type="InterPro" id="IPR011009">
    <property type="entry name" value="Kinase-like_dom_sf"/>
</dbReference>
<evidence type="ECO:0000313" key="3">
    <source>
        <dbReference type="EMBL" id="AHI27941.1"/>
    </source>
</evidence>
<protein>
    <recommendedName>
        <fullName evidence="5">Fructosamine kinase</fullName>
    </recommendedName>
</protein>
<dbReference type="STRING" id="1420916.AU14_02720"/>
<dbReference type="SUPFAM" id="SSF56112">
    <property type="entry name" value="Protein kinase-like (PK-like)"/>
    <property type="match status" value="1"/>
</dbReference>
<comment type="similarity">
    <text evidence="1 2">Belongs to the fructosamine kinase family.</text>
</comment>
<dbReference type="KEGG" id="msx:AU14_02720"/>
<dbReference type="Proteomes" id="UP000061489">
    <property type="component" value="Chromosome"/>
</dbReference>
<dbReference type="PANTHER" id="PTHR12149">
    <property type="entry name" value="FRUCTOSAMINE 3 KINASE-RELATED PROTEIN"/>
    <property type="match status" value="1"/>
</dbReference>
<evidence type="ECO:0000256" key="2">
    <source>
        <dbReference type="PIRNR" id="PIRNR006221"/>
    </source>
</evidence>
<proteinExistence type="inferred from homology"/>
<dbReference type="PANTHER" id="PTHR12149:SF8">
    <property type="entry name" value="PROTEIN-RIBULOSAMINE 3-KINASE"/>
    <property type="match status" value="1"/>
</dbReference>
<dbReference type="HOGENOM" id="CLU_036517_0_1_6"/>
<dbReference type="GO" id="GO:0016301">
    <property type="term" value="F:kinase activity"/>
    <property type="evidence" value="ECO:0007669"/>
    <property type="project" value="UniProtKB-UniRule"/>
</dbReference>
<dbReference type="PIRSF" id="PIRSF006221">
    <property type="entry name" value="Ketosamine-3-kinase"/>
    <property type="match status" value="1"/>
</dbReference>
<keyword evidence="4" id="KW-1185">Reference proteome</keyword>
<dbReference type="OrthoDB" id="5291879at2"/>
<organism evidence="3 4">
    <name type="scientific">Marinobacter similis</name>
    <dbReference type="NCBI Taxonomy" id="1420916"/>
    <lineage>
        <taxon>Bacteria</taxon>
        <taxon>Pseudomonadati</taxon>
        <taxon>Pseudomonadota</taxon>
        <taxon>Gammaproteobacteria</taxon>
        <taxon>Pseudomonadales</taxon>
        <taxon>Marinobacteraceae</taxon>
        <taxon>Marinobacter</taxon>
    </lineage>
</organism>
<dbReference type="EMBL" id="CP007151">
    <property type="protein sequence ID" value="AHI27941.1"/>
    <property type="molecule type" value="Genomic_DNA"/>
</dbReference>
<dbReference type="InterPro" id="IPR016477">
    <property type="entry name" value="Fructo-/Ketosamine-3-kinase"/>
</dbReference>
<evidence type="ECO:0008006" key="5">
    <source>
        <dbReference type="Google" id="ProtNLM"/>
    </source>
</evidence>
<keyword evidence="2" id="KW-0418">Kinase</keyword>
<sequence length="257" mass="29374">MSRIFCKQNTTVYADALICEAEGLRQLSDGLKAAGVESVRVPEFFRVDESTLEITAIEPARPGEGALDALGEGLAALHRLPQPMYGWHGDNYIGLSPQPNCWAEYWGEFFVQERLRYQVSRIRASSVRNRFEGILDQCDDTLIGWLNEHCDQPSLLHGDLWSGNVLFNQEGPWLIDPAIYCGDREADLAMTELFGGFGTAFYRAYDRVWPRTPVYAQKRDIYNLYHYLNHYNLFGSSYQWGCERGFVAMQELCMRTA</sequence>
<dbReference type="AlphaFoldDB" id="W5YFT9"/>
<reference evidence="3 4" key="1">
    <citation type="journal article" date="2014" name="Genome Announc.">
        <title>Draft Genome Sequences of Marinobacter similis A3d10T and Marinobacter salarius R9SW1T.</title>
        <authorList>
            <person name="Ivanova E.P."/>
            <person name="Ng H.J."/>
            <person name="Webb H.K."/>
            <person name="Feng G."/>
            <person name="Oshima K."/>
            <person name="Hattori M."/>
            <person name="Ohkuma M."/>
            <person name="Sergeev A.F."/>
            <person name="Mikhailov V.V."/>
            <person name="Crawford R.J."/>
            <person name="Sawabe T."/>
        </authorList>
    </citation>
    <scope>NUCLEOTIDE SEQUENCE [LARGE SCALE GENOMIC DNA]</scope>
    <source>
        <strain evidence="3 4">A3d10</strain>
    </source>
</reference>
<evidence type="ECO:0000313" key="4">
    <source>
        <dbReference type="Proteomes" id="UP000061489"/>
    </source>
</evidence>
<name>W5YFT9_9GAMM</name>
<dbReference type="Pfam" id="PF03881">
    <property type="entry name" value="Fructosamin_kin"/>
    <property type="match status" value="1"/>
</dbReference>
<dbReference type="Gene3D" id="3.90.1200.10">
    <property type="match status" value="1"/>
</dbReference>
<evidence type="ECO:0000256" key="1">
    <source>
        <dbReference type="ARBA" id="ARBA00009460"/>
    </source>
</evidence>
<gene>
    <name evidence="3" type="ORF">AU14_02720</name>
</gene>
<accession>W5YFT9</accession>
<keyword evidence="2" id="KW-0808">Transferase</keyword>